<accession>A0AAP0JK69</accession>
<dbReference type="AlphaFoldDB" id="A0AAP0JK69"/>
<evidence type="ECO:0000313" key="2">
    <source>
        <dbReference type="Proteomes" id="UP001420932"/>
    </source>
</evidence>
<name>A0AAP0JK69_9MAGN</name>
<keyword evidence="2" id="KW-1185">Reference proteome</keyword>
<dbReference type="Proteomes" id="UP001420932">
    <property type="component" value="Unassembled WGS sequence"/>
</dbReference>
<dbReference type="EMBL" id="JBBNAF010000006">
    <property type="protein sequence ID" value="KAK9135462.1"/>
    <property type="molecule type" value="Genomic_DNA"/>
</dbReference>
<organism evidence="1 2">
    <name type="scientific">Stephania yunnanensis</name>
    <dbReference type="NCBI Taxonomy" id="152371"/>
    <lineage>
        <taxon>Eukaryota</taxon>
        <taxon>Viridiplantae</taxon>
        <taxon>Streptophyta</taxon>
        <taxon>Embryophyta</taxon>
        <taxon>Tracheophyta</taxon>
        <taxon>Spermatophyta</taxon>
        <taxon>Magnoliopsida</taxon>
        <taxon>Ranunculales</taxon>
        <taxon>Menispermaceae</taxon>
        <taxon>Menispermoideae</taxon>
        <taxon>Cissampelideae</taxon>
        <taxon>Stephania</taxon>
    </lineage>
</organism>
<protein>
    <submittedName>
        <fullName evidence="1">Uncharacterized protein</fullName>
    </submittedName>
</protein>
<gene>
    <name evidence="1" type="ORF">Syun_014792</name>
</gene>
<comment type="caution">
    <text evidence="1">The sequence shown here is derived from an EMBL/GenBank/DDBJ whole genome shotgun (WGS) entry which is preliminary data.</text>
</comment>
<sequence length="72" mass="7387">MRYLYNSAATSPPITATSPTGLANLSATAAAAGPRPPCERCCWLRAALAVTASYWTASSSAALSLAAGRRRS</sequence>
<evidence type="ECO:0000313" key="1">
    <source>
        <dbReference type="EMBL" id="KAK9135462.1"/>
    </source>
</evidence>
<reference evidence="1 2" key="1">
    <citation type="submission" date="2024-01" db="EMBL/GenBank/DDBJ databases">
        <title>Genome assemblies of Stephania.</title>
        <authorList>
            <person name="Yang L."/>
        </authorList>
    </citation>
    <scope>NUCLEOTIDE SEQUENCE [LARGE SCALE GENOMIC DNA]</scope>
    <source>
        <strain evidence="1">YNDBR</strain>
        <tissue evidence="1">Leaf</tissue>
    </source>
</reference>
<proteinExistence type="predicted"/>